<name>A0A2R5FF92_9PROT</name>
<accession>A0A2R5FF92</accession>
<protein>
    <submittedName>
        <fullName evidence="1">Uncharacterized protein</fullName>
    </submittedName>
</protein>
<reference evidence="1 2" key="1">
    <citation type="journal article" date="2018" name="Environ. Microbiol.">
        <title>Isolation and genomic characterization of Novimethylophilus kurashikiensis gen. nov. sp. nov., a new lanthanide-dependent methylotrophic species of Methylophilaceae.</title>
        <authorList>
            <person name="Lv H."/>
            <person name="Sahin N."/>
            <person name="Tani A."/>
        </authorList>
    </citation>
    <scope>NUCLEOTIDE SEQUENCE [LARGE SCALE GENOMIC DNA]</scope>
    <source>
        <strain evidence="1 2">La2-4</strain>
    </source>
</reference>
<evidence type="ECO:0000313" key="2">
    <source>
        <dbReference type="Proteomes" id="UP000245081"/>
    </source>
</evidence>
<comment type="caution">
    <text evidence="1">The sequence shown here is derived from an EMBL/GenBank/DDBJ whole genome shotgun (WGS) entry which is preliminary data.</text>
</comment>
<dbReference type="RefSeq" id="WP_109016201.1">
    <property type="nucleotide sequence ID" value="NZ_BDOQ01000013.1"/>
</dbReference>
<sequence length="156" mass="17771">MSEHPHHHSSSLEDQIREREAHLLLRHEAVAARAHHLAGQFKHKVVQFKRKVTSPVVLLAAFGGGFILDRVIRMIPKRSRRVAPQAQGRMQQKPGFLTRLMEGVVLARSLLTAWPTSLIQRIISMWPSPAQSNFRSKQHYQPASAPVYPVDTDFYP</sequence>
<dbReference type="Proteomes" id="UP000245081">
    <property type="component" value="Unassembled WGS sequence"/>
</dbReference>
<gene>
    <name evidence="1" type="ORF">NMK_2635</name>
</gene>
<evidence type="ECO:0000313" key="1">
    <source>
        <dbReference type="EMBL" id="GBG15034.1"/>
    </source>
</evidence>
<proteinExistence type="predicted"/>
<keyword evidence="2" id="KW-1185">Reference proteome</keyword>
<dbReference type="EMBL" id="BDOQ01000013">
    <property type="protein sequence ID" value="GBG15034.1"/>
    <property type="molecule type" value="Genomic_DNA"/>
</dbReference>
<dbReference type="AlphaFoldDB" id="A0A2R5FF92"/>
<organism evidence="1 2">
    <name type="scientific">Novimethylophilus kurashikiensis</name>
    <dbReference type="NCBI Taxonomy" id="1825523"/>
    <lineage>
        <taxon>Bacteria</taxon>
        <taxon>Pseudomonadati</taxon>
        <taxon>Pseudomonadota</taxon>
        <taxon>Betaproteobacteria</taxon>
        <taxon>Nitrosomonadales</taxon>
        <taxon>Methylophilaceae</taxon>
        <taxon>Novimethylophilus</taxon>
    </lineage>
</organism>